<dbReference type="GO" id="GO:0046872">
    <property type="term" value="F:metal ion binding"/>
    <property type="evidence" value="ECO:0007669"/>
    <property type="project" value="UniProtKB-KW"/>
</dbReference>
<dbReference type="InterPro" id="IPR029044">
    <property type="entry name" value="Nucleotide-diphossugar_trans"/>
</dbReference>
<dbReference type="EMBL" id="FOCV01000026">
    <property type="protein sequence ID" value="SEO83507.1"/>
    <property type="molecule type" value="Genomic_DNA"/>
</dbReference>
<dbReference type="Proteomes" id="UP000183063">
    <property type="component" value="Unassembled WGS sequence"/>
</dbReference>
<evidence type="ECO:0000256" key="3">
    <source>
        <dbReference type="ARBA" id="ARBA00022723"/>
    </source>
</evidence>
<sequence>MSAPQRIIATATDRHFVELAGVMLHSLVATGVAEDVRLVVFCDGLRSHDKSNIAKCVHPRTVEFIDLEKAHAARIRTLQTNSNWSRAIYTRLLMPQLLGVATGRILYLDADTLVVDSVSPLFEIDLRNYAIGAMGGKSAKETARLGLASDIETFNSGVLVVDVERWLREDISEKTLAVAAERASQNLPAFDQDVLNIVINGRFAKLDYRWNCLGKSEHPSPAIIHFTHAKPNTTRCKHPWRQAYFEHRAQTPWGSARLKTKWDRRARRLSTSLRRILGQFWT</sequence>
<dbReference type="EMBL" id="FNXB01000035">
    <property type="protein sequence ID" value="SEI13380.1"/>
    <property type="molecule type" value="Genomic_DNA"/>
</dbReference>
<keyword evidence="2" id="KW-0808">Transferase</keyword>
<protein>
    <submittedName>
        <fullName evidence="4">General stress protein A</fullName>
    </submittedName>
    <submittedName>
        <fullName evidence="5">Lipopolysaccharide biosynthesis protein, LPS:glycosyltransferase</fullName>
    </submittedName>
</protein>
<evidence type="ECO:0000256" key="2">
    <source>
        <dbReference type="ARBA" id="ARBA00022679"/>
    </source>
</evidence>
<evidence type="ECO:0000313" key="5">
    <source>
        <dbReference type="EMBL" id="SEO83507.1"/>
    </source>
</evidence>
<accession>A0A1H8SXZ5</accession>
<dbReference type="PANTHER" id="PTHR13778:SF47">
    <property type="entry name" value="LIPOPOLYSACCHARIDE 1,3-GALACTOSYLTRANSFERASE"/>
    <property type="match status" value="1"/>
</dbReference>
<dbReference type="OrthoDB" id="5672604at2"/>
<evidence type="ECO:0000313" key="7">
    <source>
        <dbReference type="Proteomes" id="UP000198939"/>
    </source>
</evidence>
<dbReference type="AlphaFoldDB" id="A0A1H8SXZ5"/>
<reference evidence="4" key="3">
    <citation type="submission" date="2016-10" db="EMBL/GenBank/DDBJ databases">
        <authorList>
            <person name="de Groot N.N."/>
        </authorList>
    </citation>
    <scope>NUCLEOTIDE SEQUENCE [LARGE SCALE GENOMIC DNA]</scope>
    <source>
        <strain evidence="4">CCBAU85039</strain>
    </source>
</reference>
<dbReference type="InterPro" id="IPR050748">
    <property type="entry name" value="Glycosyltrans_8_dom-fam"/>
</dbReference>
<dbReference type="GO" id="GO:0016757">
    <property type="term" value="F:glycosyltransferase activity"/>
    <property type="evidence" value="ECO:0007669"/>
    <property type="project" value="UniProtKB-KW"/>
</dbReference>
<dbReference type="RefSeq" id="WP_072379397.1">
    <property type="nucleotide sequence ID" value="NZ_FNXB01000035.1"/>
</dbReference>
<dbReference type="Proteomes" id="UP000198939">
    <property type="component" value="Unassembled WGS sequence"/>
</dbReference>
<organism evidence="4 6">
    <name type="scientific">Rhizobium tibeticum</name>
    <dbReference type="NCBI Taxonomy" id="501024"/>
    <lineage>
        <taxon>Bacteria</taxon>
        <taxon>Pseudomonadati</taxon>
        <taxon>Pseudomonadota</taxon>
        <taxon>Alphaproteobacteria</taxon>
        <taxon>Hyphomicrobiales</taxon>
        <taxon>Rhizobiaceae</taxon>
        <taxon>Rhizobium/Agrobacterium group</taxon>
        <taxon>Rhizobium</taxon>
    </lineage>
</organism>
<reference evidence="6" key="2">
    <citation type="submission" date="2016-10" db="EMBL/GenBank/DDBJ databases">
        <authorList>
            <person name="Wibberg D."/>
        </authorList>
    </citation>
    <scope>NUCLEOTIDE SEQUENCE [LARGE SCALE GENOMIC DNA]</scope>
</reference>
<reference evidence="5 7" key="1">
    <citation type="submission" date="2016-10" db="EMBL/GenBank/DDBJ databases">
        <authorList>
            <person name="Varghese N."/>
            <person name="Submissions S."/>
        </authorList>
    </citation>
    <scope>NUCLEOTIDE SEQUENCE [LARGE SCALE GENOMIC DNA]</scope>
    <source>
        <strain evidence="5 7">CGMCC 1.7071</strain>
    </source>
</reference>
<name>A0A1H8SXZ5_9HYPH</name>
<dbReference type="CDD" id="cd04194">
    <property type="entry name" value="GT8_A4GalT_like"/>
    <property type="match status" value="1"/>
</dbReference>
<keyword evidence="1" id="KW-0328">Glycosyltransferase</keyword>
<evidence type="ECO:0000256" key="1">
    <source>
        <dbReference type="ARBA" id="ARBA00022676"/>
    </source>
</evidence>
<evidence type="ECO:0000313" key="6">
    <source>
        <dbReference type="Proteomes" id="UP000183063"/>
    </source>
</evidence>
<dbReference type="Pfam" id="PF01501">
    <property type="entry name" value="Glyco_transf_8"/>
    <property type="match status" value="1"/>
</dbReference>
<proteinExistence type="predicted"/>
<dbReference type="PANTHER" id="PTHR13778">
    <property type="entry name" value="GLYCOSYLTRANSFERASE 8 DOMAIN-CONTAINING PROTEIN"/>
    <property type="match status" value="1"/>
</dbReference>
<dbReference type="InterPro" id="IPR002495">
    <property type="entry name" value="Glyco_trans_8"/>
</dbReference>
<gene>
    <name evidence="4" type="primary">gspA</name>
    <name evidence="4" type="ORF">RTCCBAU85039_4931</name>
    <name evidence="5" type="ORF">SAMN05216228_102683</name>
</gene>
<dbReference type="Gene3D" id="3.90.550.10">
    <property type="entry name" value="Spore Coat Polysaccharide Biosynthesis Protein SpsA, Chain A"/>
    <property type="match status" value="1"/>
</dbReference>
<dbReference type="SUPFAM" id="SSF53448">
    <property type="entry name" value="Nucleotide-diphospho-sugar transferases"/>
    <property type="match status" value="1"/>
</dbReference>
<keyword evidence="3" id="KW-0479">Metal-binding</keyword>
<evidence type="ECO:0000313" key="4">
    <source>
        <dbReference type="EMBL" id="SEI13380.1"/>
    </source>
</evidence>
<dbReference type="STRING" id="501024.RTCCBAU85039_4931"/>
<keyword evidence="7" id="KW-1185">Reference proteome</keyword>